<sequence length="62" mass="6572">MDGSGDRCRAAAWLAIDLMRQAGPSLPQRREGSASGLERVGGPDAGTLGVMRQGYNRQWPSG</sequence>
<comment type="caution">
    <text evidence="2">The sequence shown here is derived from an EMBL/GenBank/DDBJ whole genome shotgun (WGS) entry which is preliminary data.</text>
</comment>
<dbReference type="EMBL" id="BAABJQ010000017">
    <property type="protein sequence ID" value="GAA5192552.1"/>
    <property type="molecule type" value="Genomic_DNA"/>
</dbReference>
<dbReference type="Proteomes" id="UP001501570">
    <property type="component" value="Unassembled WGS sequence"/>
</dbReference>
<proteinExistence type="predicted"/>
<reference evidence="3" key="1">
    <citation type="journal article" date="2019" name="Int. J. Syst. Evol. Microbiol.">
        <title>The Global Catalogue of Microorganisms (GCM) 10K type strain sequencing project: providing services to taxonomists for standard genome sequencing and annotation.</title>
        <authorList>
            <consortium name="The Broad Institute Genomics Platform"/>
            <consortium name="The Broad Institute Genome Sequencing Center for Infectious Disease"/>
            <person name="Wu L."/>
            <person name="Ma J."/>
        </authorList>
    </citation>
    <scope>NUCLEOTIDE SEQUENCE [LARGE SCALE GENOMIC DNA]</scope>
    <source>
        <strain evidence="3">JCM 18304</strain>
    </source>
</reference>
<feature type="region of interest" description="Disordered" evidence="1">
    <location>
        <begin position="24"/>
        <end position="62"/>
    </location>
</feature>
<evidence type="ECO:0000313" key="3">
    <source>
        <dbReference type="Proteomes" id="UP001501570"/>
    </source>
</evidence>
<gene>
    <name evidence="2" type="ORF">GCM10023322_52420</name>
</gene>
<organism evidence="2 3">
    <name type="scientific">Rugosimonospora acidiphila</name>
    <dbReference type="NCBI Taxonomy" id="556531"/>
    <lineage>
        <taxon>Bacteria</taxon>
        <taxon>Bacillati</taxon>
        <taxon>Actinomycetota</taxon>
        <taxon>Actinomycetes</taxon>
        <taxon>Micromonosporales</taxon>
        <taxon>Micromonosporaceae</taxon>
        <taxon>Rugosimonospora</taxon>
    </lineage>
</organism>
<protein>
    <submittedName>
        <fullName evidence="2">Uncharacterized protein</fullName>
    </submittedName>
</protein>
<evidence type="ECO:0000256" key="1">
    <source>
        <dbReference type="SAM" id="MobiDB-lite"/>
    </source>
</evidence>
<keyword evidence="3" id="KW-1185">Reference proteome</keyword>
<evidence type="ECO:0000313" key="2">
    <source>
        <dbReference type="EMBL" id="GAA5192552.1"/>
    </source>
</evidence>
<accession>A0ABP9S7X7</accession>
<name>A0ABP9S7X7_9ACTN</name>